<dbReference type="PANTHER" id="PTHR33630:SF9">
    <property type="entry name" value="CUTINASE 4"/>
    <property type="match status" value="1"/>
</dbReference>
<dbReference type="Gene3D" id="3.40.50.1820">
    <property type="entry name" value="alpha/beta hydrolase"/>
    <property type="match status" value="1"/>
</dbReference>
<feature type="compositionally biased region" description="Basic and acidic residues" evidence="5">
    <location>
        <begin position="220"/>
        <end position="230"/>
    </location>
</feature>
<comment type="similarity">
    <text evidence="1">Belongs to the cutinase family.</text>
</comment>
<evidence type="ECO:0000313" key="6">
    <source>
        <dbReference type="EMBL" id="MEE2057623.1"/>
    </source>
</evidence>
<comment type="caution">
    <text evidence="6">The sequence shown here is derived from an EMBL/GenBank/DDBJ whole genome shotgun (WGS) entry which is preliminary data.</text>
</comment>
<dbReference type="PANTHER" id="PTHR33630">
    <property type="entry name" value="CUTINASE RV1984C-RELATED-RELATED"/>
    <property type="match status" value="1"/>
</dbReference>
<dbReference type="InterPro" id="IPR029058">
    <property type="entry name" value="AB_hydrolase_fold"/>
</dbReference>
<keyword evidence="3" id="KW-0378">Hydrolase</keyword>
<feature type="compositionally biased region" description="Low complexity" evidence="5">
    <location>
        <begin position="496"/>
        <end position="515"/>
    </location>
</feature>
<dbReference type="Pfam" id="PF01083">
    <property type="entry name" value="Cutinase"/>
    <property type="match status" value="1"/>
</dbReference>
<reference evidence="6 7" key="1">
    <citation type="submission" date="2023-07" db="EMBL/GenBank/DDBJ databases">
        <authorList>
            <person name="Girao M."/>
            <person name="Carvalho M.F."/>
        </authorList>
    </citation>
    <scope>NUCLEOTIDE SEQUENCE [LARGE SCALE GENOMIC DNA]</scope>
    <source>
        <strain evidence="6 7">YIM65754</strain>
    </source>
</reference>
<keyword evidence="2" id="KW-0719">Serine esterase</keyword>
<feature type="region of interest" description="Disordered" evidence="5">
    <location>
        <begin position="468"/>
        <end position="594"/>
    </location>
</feature>
<feature type="compositionally biased region" description="Low complexity" evidence="5">
    <location>
        <begin position="574"/>
        <end position="594"/>
    </location>
</feature>
<feature type="compositionally biased region" description="Polar residues" evidence="5">
    <location>
        <begin position="562"/>
        <end position="573"/>
    </location>
</feature>
<evidence type="ECO:0000256" key="4">
    <source>
        <dbReference type="ARBA" id="ARBA00023157"/>
    </source>
</evidence>
<evidence type="ECO:0000256" key="2">
    <source>
        <dbReference type="ARBA" id="ARBA00022487"/>
    </source>
</evidence>
<dbReference type="RefSeq" id="WP_330132864.1">
    <property type="nucleotide sequence ID" value="NZ_JAUTXY010000003.1"/>
</dbReference>
<evidence type="ECO:0000256" key="1">
    <source>
        <dbReference type="ARBA" id="ARBA00007534"/>
    </source>
</evidence>
<accession>A0ABU7L7W6</accession>
<feature type="region of interest" description="Disordered" evidence="5">
    <location>
        <begin position="204"/>
        <end position="237"/>
    </location>
</feature>
<organism evidence="6 7">
    <name type="scientific">Rhodococcus artemisiae</name>
    <dbReference type="NCBI Taxonomy" id="714159"/>
    <lineage>
        <taxon>Bacteria</taxon>
        <taxon>Bacillati</taxon>
        <taxon>Actinomycetota</taxon>
        <taxon>Actinomycetes</taxon>
        <taxon>Mycobacteriales</taxon>
        <taxon>Nocardiaceae</taxon>
        <taxon>Rhodococcus</taxon>
    </lineage>
</organism>
<keyword evidence="4" id="KW-1015">Disulfide bond</keyword>
<protein>
    <submittedName>
        <fullName evidence="6">Cutinase family protein</fullName>
    </submittedName>
</protein>
<dbReference type="EMBL" id="JAUTXY010000003">
    <property type="protein sequence ID" value="MEE2057623.1"/>
    <property type="molecule type" value="Genomic_DNA"/>
</dbReference>
<dbReference type="SUPFAM" id="SSF53474">
    <property type="entry name" value="alpha/beta-Hydrolases"/>
    <property type="match status" value="1"/>
</dbReference>
<dbReference type="InterPro" id="IPR000675">
    <property type="entry name" value="Cutinase/axe"/>
</dbReference>
<evidence type="ECO:0000256" key="3">
    <source>
        <dbReference type="ARBA" id="ARBA00022801"/>
    </source>
</evidence>
<evidence type="ECO:0000256" key="5">
    <source>
        <dbReference type="SAM" id="MobiDB-lite"/>
    </source>
</evidence>
<name>A0ABU7L7W6_9NOCA</name>
<gene>
    <name evidence="6" type="ORF">Q7514_08800</name>
</gene>
<proteinExistence type="inferred from homology"/>
<feature type="compositionally biased region" description="Low complexity" evidence="5">
    <location>
        <begin position="541"/>
        <end position="553"/>
    </location>
</feature>
<keyword evidence="7" id="KW-1185">Reference proteome</keyword>
<dbReference type="Proteomes" id="UP001336020">
    <property type="component" value="Unassembled WGS sequence"/>
</dbReference>
<sequence>MATRNSSSRRRILAGVLAPVTLGVAAIVAVAVAQPTVPTTADPALVASTQDCYDMVTISLGGRGDAPRDQSKMLVTPDGTVLPAALSDDYHSHWVDPVVNAPRNTVGDESYAAVYVDYPAHMDSYEEAVDGGVENTKTIIQAIQVSCPDTKFAIVGYSQGADVARRAAQEIGNQQRNEDGSYDIIDPDSVVGVVILADAGRGAGEGPFPGAENEYGNPDGFDRKYQDGKDSASGSGALPGTGGGFGALDGKVASFCSEGDLTCSAPENIALLQLAINVGRQLNIDAMQRDGLTPETGMNVAQVLSGVALAALADISSNDEWMRSDETFLDVLIKVSDPAYVPNEPAVKNVSAGDTDGTDEPIPADRLANLAYLPEKLLKEVVGFIEDNQNTLQVALSDPYQQTLGPGTGHHFDYWRDNGEGKPLTSAEYAAAWLTHLAEQAKNGETVKTDVDPNTAKLGIASDEALAVGTTPTTTTTSSIEVPATGATEGTVPTEGTAPLPGAGVPAPAQGTAPVDGTTPVDPLAVPAPGATTPAEGLDIPAPELTPAPTTTTPAPPAGDGSVTSPEQQVSGSTTTTKAPKPTTTTTAQQPAAA</sequence>
<dbReference type="SMART" id="SM01110">
    <property type="entry name" value="Cutinase"/>
    <property type="match status" value="1"/>
</dbReference>
<evidence type="ECO:0000313" key="7">
    <source>
        <dbReference type="Proteomes" id="UP001336020"/>
    </source>
</evidence>